<dbReference type="InterPro" id="IPR047722">
    <property type="entry name" value="STM4015-like"/>
</dbReference>
<accession>A0A1E3L9X2</accession>
<reference evidence="1 2" key="1">
    <citation type="submission" date="2016-08" db="EMBL/GenBank/DDBJ databases">
        <title>Genome sequencing of Paenibacillus sp. TI45-13ar, isolated from Korean traditional nuruk.</title>
        <authorList>
            <person name="Kim S.-J."/>
        </authorList>
    </citation>
    <scope>NUCLEOTIDE SEQUENCE [LARGE SCALE GENOMIC DNA]</scope>
    <source>
        <strain evidence="1 2">TI45-13ar</strain>
    </source>
</reference>
<comment type="caution">
    <text evidence="1">The sequence shown here is derived from an EMBL/GenBank/DDBJ whole genome shotgun (WGS) entry which is preliminary data.</text>
</comment>
<dbReference type="NCBIfam" id="NF038076">
    <property type="entry name" value="fam_STM4015"/>
    <property type="match status" value="1"/>
</dbReference>
<dbReference type="RefSeq" id="WP_069325545.1">
    <property type="nucleotide sequence ID" value="NZ_MDER01000001.1"/>
</dbReference>
<protein>
    <submittedName>
        <fullName evidence="1">Uncharacterized protein</fullName>
    </submittedName>
</protein>
<dbReference type="EMBL" id="MDER01000001">
    <property type="protein sequence ID" value="ODP30546.1"/>
    <property type="molecule type" value="Genomic_DNA"/>
</dbReference>
<name>A0A1E3L9X2_9BACL</name>
<dbReference type="InterPro" id="IPR032675">
    <property type="entry name" value="LRR_dom_sf"/>
</dbReference>
<dbReference type="InterPro" id="IPR001611">
    <property type="entry name" value="Leu-rich_rpt"/>
</dbReference>
<dbReference type="STRING" id="1886670.PTI45_00055"/>
<dbReference type="Gene3D" id="3.80.10.10">
    <property type="entry name" value="Ribonuclease Inhibitor"/>
    <property type="match status" value="1"/>
</dbReference>
<gene>
    <name evidence="1" type="ORF">PTI45_00055</name>
</gene>
<organism evidence="1 2">
    <name type="scientific">Paenibacillus nuruki</name>
    <dbReference type="NCBI Taxonomy" id="1886670"/>
    <lineage>
        <taxon>Bacteria</taxon>
        <taxon>Bacillati</taxon>
        <taxon>Bacillota</taxon>
        <taxon>Bacilli</taxon>
        <taxon>Bacillales</taxon>
        <taxon>Paenibacillaceae</taxon>
        <taxon>Paenibacillus</taxon>
    </lineage>
</organism>
<dbReference type="SUPFAM" id="SSF52047">
    <property type="entry name" value="RNI-like"/>
    <property type="match status" value="1"/>
</dbReference>
<dbReference type="AlphaFoldDB" id="A0A1E3L9X2"/>
<dbReference type="PATRIC" id="fig|1886670.3.peg.53"/>
<evidence type="ECO:0000313" key="1">
    <source>
        <dbReference type="EMBL" id="ODP30546.1"/>
    </source>
</evidence>
<evidence type="ECO:0000313" key="2">
    <source>
        <dbReference type="Proteomes" id="UP000094578"/>
    </source>
</evidence>
<sequence length="283" mass="31308">MEVKFSVDYDQNEKGVRLKDLITGLVSDPEPCRGITSLIIGDWGAAYEDTMDDAIPALIEASPLLPNLKSLYIGDMSSEECEVSWINQTNLGPLLAAYPQIESFTIQGSTGLSLEPLHHDKLHTLTIICGGLPKSVLNEIYNAHLPELTTLTLYLGVEDYGFDGSIEDILPFLNQNPFPKLKYLGLTDSEIQDEIAIAAANAPVLEQLDTLDLSNGTLSDKGAEALINSDAVKKLKHLNLNYHYMSDTMIKRWKDTGLSVDTGDQQEVDEDGEYEWRYPALTE</sequence>
<dbReference type="Pfam" id="PF13516">
    <property type="entry name" value="LRR_6"/>
    <property type="match status" value="1"/>
</dbReference>
<dbReference type="Proteomes" id="UP000094578">
    <property type="component" value="Unassembled WGS sequence"/>
</dbReference>
<proteinExistence type="predicted"/>
<keyword evidence="2" id="KW-1185">Reference proteome</keyword>